<proteinExistence type="predicted"/>
<reference evidence="2 3" key="1">
    <citation type="submission" date="2019-12" db="EMBL/GenBank/DDBJ databases">
        <title>A genome sequence resource for the geographically widespread anthracnose pathogen Colletotrichum asianum.</title>
        <authorList>
            <person name="Meng Y."/>
        </authorList>
    </citation>
    <scope>NUCLEOTIDE SEQUENCE [LARGE SCALE GENOMIC DNA]</scope>
    <source>
        <strain evidence="2 3">ICMP 18580</strain>
    </source>
</reference>
<name>A0A8H3WA28_9PEZI</name>
<organism evidence="2 3">
    <name type="scientific">Colletotrichum asianum</name>
    <dbReference type="NCBI Taxonomy" id="702518"/>
    <lineage>
        <taxon>Eukaryota</taxon>
        <taxon>Fungi</taxon>
        <taxon>Dikarya</taxon>
        <taxon>Ascomycota</taxon>
        <taxon>Pezizomycotina</taxon>
        <taxon>Sordariomycetes</taxon>
        <taxon>Hypocreomycetidae</taxon>
        <taxon>Glomerellales</taxon>
        <taxon>Glomerellaceae</taxon>
        <taxon>Colletotrichum</taxon>
        <taxon>Colletotrichum gloeosporioides species complex</taxon>
    </lineage>
</organism>
<evidence type="ECO:0000313" key="3">
    <source>
        <dbReference type="Proteomes" id="UP000434172"/>
    </source>
</evidence>
<keyword evidence="3" id="KW-1185">Reference proteome</keyword>
<protein>
    <submittedName>
        <fullName evidence="2">Uncharacterized protein</fullName>
    </submittedName>
</protein>
<gene>
    <name evidence="2" type="ORF">GQ607_010376</name>
</gene>
<evidence type="ECO:0000313" key="2">
    <source>
        <dbReference type="EMBL" id="KAF0322295.1"/>
    </source>
</evidence>
<dbReference type="AlphaFoldDB" id="A0A8H3WA28"/>
<feature type="region of interest" description="Disordered" evidence="1">
    <location>
        <begin position="32"/>
        <end position="65"/>
    </location>
</feature>
<sequence length="65" mass="7363">MPQKFQPSALPNPLFPPISPRCRLFRQHQIRTHRTHPLTPEFSLAEKSTDRGAPPPHTPPLCSSI</sequence>
<evidence type="ECO:0000256" key="1">
    <source>
        <dbReference type="SAM" id="MobiDB-lite"/>
    </source>
</evidence>
<dbReference type="EMBL" id="WOWK01000062">
    <property type="protein sequence ID" value="KAF0322295.1"/>
    <property type="molecule type" value="Genomic_DNA"/>
</dbReference>
<accession>A0A8H3WA28</accession>
<comment type="caution">
    <text evidence="2">The sequence shown here is derived from an EMBL/GenBank/DDBJ whole genome shotgun (WGS) entry which is preliminary data.</text>
</comment>
<dbReference type="Proteomes" id="UP000434172">
    <property type="component" value="Unassembled WGS sequence"/>
</dbReference>